<sequence length="368" mass="42809">MLYNCENCHKSFDFVDKICFCPYCGSRLAPDAGFAASGGQTTQAASGESRLTEVIDSIWGRSARLREDINAEIFRCIMIYNRYARHSIAKNIPDTSLSDYDTRYMQFEKCGNRKDLLDNIRRYIMSLEQVIAKASEDMADEVVVKLQKAVREVYDVSRRLHDLIGKDAAPSESGFFDEERFSVTRLFTKEQLAALYEQVLIAFEKYRRCVEDNNMFAAFASDSSYGALPYYWRRIYAYSYDRSDRANDSRKKTEDEDDRHTITEKAQKEYTKIMEYMDERNAIAYDGFLDEDFEPHVEAFWKGLSTLCGFIDNATVIRWDKGYFAINENESAAISRYCQSEEFPVSEDYLTALVDMESWLEEKEKEDK</sequence>
<organism evidence="1 2">
    <name type="scientific">Candidatus Fimisoma avicola</name>
    <dbReference type="NCBI Taxonomy" id="2840826"/>
    <lineage>
        <taxon>Bacteria</taxon>
        <taxon>Bacillati</taxon>
        <taxon>Bacillota</taxon>
        <taxon>Clostridia</taxon>
        <taxon>Eubacteriales</taxon>
        <taxon>Candidatus Fimisoma</taxon>
    </lineage>
</organism>
<name>A0A9D1I279_9FIRM</name>
<evidence type="ECO:0000313" key="1">
    <source>
        <dbReference type="EMBL" id="HIU27031.1"/>
    </source>
</evidence>
<protein>
    <submittedName>
        <fullName evidence="1">Uncharacterized protein</fullName>
    </submittedName>
</protein>
<reference evidence="1" key="1">
    <citation type="submission" date="2020-10" db="EMBL/GenBank/DDBJ databases">
        <authorList>
            <person name="Gilroy R."/>
        </authorList>
    </citation>
    <scope>NUCLEOTIDE SEQUENCE</scope>
    <source>
        <strain evidence="1">11300</strain>
    </source>
</reference>
<dbReference type="Proteomes" id="UP000824091">
    <property type="component" value="Unassembled WGS sequence"/>
</dbReference>
<gene>
    <name evidence="1" type="ORF">IAD16_01455</name>
</gene>
<dbReference type="EMBL" id="DVMO01000023">
    <property type="protein sequence ID" value="HIU27031.1"/>
    <property type="molecule type" value="Genomic_DNA"/>
</dbReference>
<evidence type="ECO:0000313" key="2">
    <source>
        <dbReference type="Proteomes" id="UP000824091"/>
    </source>
</evidence>
<accession>A0A9D1I279</accession>
<comment type="caution">
    <text evidence="1">The sequence shown here is derived from an EMBL/GenBank/DDBJ whole genome shotgun (WGS) entry which is preliminary data.</text>
</comment>
<reference evidence="1" key="2">
    <citation type="journal article" date="2021" name="PeerJ">
        <title>Extensive microbial diversity within the chicken gut microbiome revealed by metagenomics and culture.</title>
        <authorList>
            <person name="Gilroy R."/>
            <person name="Ravi A."/>
            <person name="Getino M."/>
            <person name="Pursley I."/>
            <person name="Horton D.L."/>
            <person name="Alikhan N.F."/>
            <person name="Baker D."/>
            <person name="Gharbi K."/>
            <person name="Hall N."/>
            <person name="Watson M."/>
            <person name="Adriaenssens E.M."/>
            <person name="Foster-Nyarko E."/>
            <person name="Jarju S."/>
            <person name="Secka A."/>
            <person name="Antonio M."/>
            <person name="Oren A."/>
            <person name="Chaudhuri R.R."/>
            <person name="La Ragione R."/>
            <person name="Hildebrand F."/>
            <person name="Pallen M.J."/>
        </authorList>
    </citation>
    <scope>NUCLEOTIDE SEQUENCE</scope>
    <source>
        <strain evidence="1">11300</strain>
    </source>
</reference>
<proteinExistence type="predicted"/>
<dbReference type="AlphaFoldDB" id="A0A9D1I279"/>